<dbReference type="Gene3D" id="3.40.50.1010">
    <property type="entry name" value="5'-nuclease"/>
    <property type="match status" value="1"/>
</dbReference>
<dbReference type="GO" id="GO:0005634">
    <property type="term" value="C:nucleus"/>
    <property type="evidence" value="ECO:0007669"/>
    <property type="project" value="TreeGrafter"/>
</dbReference>
<dbReference type="SUPFAM" id="SSF88723">
    <property type="entry name" value="PIN domain-like"/>
    <property type="match status" value="1"/>
</dbReference>
<gene>
    <name evidence="3" type="ORF">LAMO00422_LOCUS22273</name>
</gene>
<proteinExistence type="inferred from homology"/>
<dbReference type="InterPro" id="IPR029060">
    <property type="entry name" value="PIN-like_dom_sf"/>
</dbReference>
<evidence type="ECO:0000256" key="1">
    <source>
        <dbReference type="ARBA" id="ARBA00009495"/>
    </source>
</evidence>
<dbReference type="InterPro" id="IPR026784">
    <property type="entry name" value="Coact_PPARg"/>
</dbReference>
<reference evidence="3" key="1">
    <citation type="submission" date="2021-01" db="EMBL/GenBank/DDBJ databases">
        <authorList>
            <person name="Corre E."/>
            <person name="Pelletier E."/>
            <person name="Niang G."/>
            <person name="Scheremetjew M."/>
            <person name="Finn R."/>
            <person name="Kale V."/>
            <person name="Holt S."/>
            <person name="Cochrane G."/>
            <person name="Meng A."/>
            <person name="Brown T."/>
            <person name="Cohen L."/>
        </authorList>
    </citation>
    <scope>NUCLEOTIDE SEQUENCE</scope>
    <source>
        <strain evidence="3">CCMP2058</strain>
    </source>
</reference>
<dbReference type="PANTHER" id="PTHR15976">
    <property type="entry name" value="CONSTITUTIVE COACTIVATOR OF PEROXISOME PROLIFERATOR-ACTIVATED RECEPTOR GAMMA"/>
    <property type="match status" value="1"/>
</dbReference>
<comment type="similarity">
    <text evidence="1">Belongs to the constitutive coactivator of PPAR-gamma family.</text>
</comment>
<feature type="compositionally biased region" description="Basic and acidic residues" evidence="2">
    <location>
        <begin position="368"/>
        <end position="387"/>
    </location>
</feature>
<sequence>MNVKQIQSEGVRETIVVDGYSVISWAFQNHLDVMILDTCQITKRIHSLVHAFRSCGFRLVCFFDSVVESAKHNTWFKRRQYQADGIIQINLAFEKADHGYLRAGELSRRVGSWPVTQDIIRTIPEAFESAGCVVKTCTEEADKQLVGFALDSKAYAVLSSDSDMMIYPVKLFLNINTLRILNNGGIQCKAVRRSRLLSTININPHQLHKLALWLGNDICSGNKRPVHQNIVSLRRGHKPPQPPNLVTAMKKYYTPSRIPPGVPNCGPLAMKFHIGIYHASPLIEIVDEVKENSGKRPPIFTSLLPLRKSIYDSLGIQVEERICIAGVPLKKWKTPNFVGSPQPRKIPKPPSLPRAVDEKDPGTFQKDSSPRKNRESFLEEAPSKKDPGTFQEVSWDLEKERKEACIMLIEKVLAIKQLHLHINQKQREALLRQVTERGRHTLPEAHLTWIRLSDLHARSAFLEACALLKAAKQLRDFKSMKSTQWPPKTKFPSISEYFCGPLYHYLLSPSALASEDPIFIN</sequence>
<name>A0A7S0H6A0_9EUKA</name>
<dbReference type="AlphaFoldDB" id="A0A7S0H6A0"/>
<protein>
    <recommendedName>
        <fullName evidence="4">Exonuclease 1</fullName>
    </recommendedName>
</protein>
<evidence type="ECO:0000256" key="2">
    <source>
        <dbReference type="SAM" id="MobiDB-lite"/>
    </source>
</evidence>
<evidence type="ECO:0000313" key="3">
    <source>
        <dbReference type="EMBL" id="CAD8463311.1"/>
    </source>
</evidence>
<feature type="region of interest" description="Disordered" evidence="2">
    <location>
        <begin position="336"/>
        <end position="390"/>
    </location>
</feature>
<dbReference type="EMBL" id="HBEM01032599">
    <property type="protein sequence ID" value="CAD8463311.1"/>
    <property type="molecule type" value="Transcribed_RNA"/>
</dbReference>
<dbReference type="PANTHER" id="PTHR15976:SF17">
    <property type="entry name" value="CONSTITUTIVE COACTIVATOR OF PEROXISOME PROLIFERATOR-ACTIVATED RECEPTOR GAMMA"/>
    <property type="match status" value="1"/>
</dbReference>
<accession>A0A7S0H6A0</accession>
<organism evidence="3">
    <name type="scientific">Amorphochlora amoebiformis</name>
    <dbReference type="NCBI Taxonomy" id="1561963"/>
    <lineage>
        <taxon>Eukaryota</taxon>
        <taxon>Sar</taxon>
        <taxon>Rhizaria</taxon>
        <taxon>Cercozoa</taxon>
        <taxon>Chlorarachniophyceae</taxon>
        <taxon>Amorphochlora</taxon>
    </lineage>
</organism>
<evidence type="ECO:0008006" key="4">
    <source>
        <dbReference type="Google" id="ProtNLM"/>
    </source>
</evidence>